<dbReference type="Pfam" id="PF00024">
    <property type="entry name" value="PAN_1"/>
    <property type="match status" value="1"/>
</dbReference>
<dbReference type="GO" id="GO:0005886">
    <property type="term" value="C:plasma membrane"/>
    <property type="evidence" value="ECO:0007669"/>
    <property type="project" value="TreeGrafter"/>
</dbReference>
<dbReference type="GO" id="GO:0002052">
    <property type="term" value="P:positive regulation of neuroblast proliferation"/>
    <property type="evidence" value="ECO:0007669"/>
    <property type="project" value="TreeGrafter"/>
</dbReference>
<accession>A0A8B6CS01</accession>
<dbReference type="EMBL" id="UYJE01002126">
    <property type="protein sequence ID" value="VDI08050.1"/>
    <property type="molecule type" value="Genomic_DNA"/>
</dbReference>
<sequence length="1156" mass="130209">MWANPFPGGMNPMMQQSAIQGMPHGQVDWAQLAKQWIQHKETADSSQPNHGVVDLAQPPPPPPPMPQNDDMEVHNSVPIAGYEYSVFAYQIQSAANDLINEFLSIISASQCPIGSMDSLFYWKHNYQEIEYTRWNGGNVTDFTENQCISLIADNGIFYFERESCTTHHSYICRKGRKNFWSIFKFENGSFYAHGIPHYNVTDLTQIPWMSPIQSRWSRDDDCIYQRISELGVRYGAATCDPKWGNTASICQLVDYSSYYQSNKDNVGRIPLIEHDLVLTDIACYLKCQYNENCRSISYYPDTLTCKLYSTIDPGNNNDSPNTHRYREECRLPSNPLSGSLTNLPSVTPVGTTVDYTCDTGFKVPDLYDDFLTCSSSGTWSNVPKCVFDGLQCDQGWEQETTSCYRVIEKKVPWLTAVTVCLNNGATLIEVYSEQELDFIKTLLDHNSNQLYWSGGNCRIMNGFYSWSSNPYSQWTYTRWAPDLEPSGAGQCVALKRVFEGNDTNTMWYSSSDCGRFSEFTYKPYICKKNLLNVGSLNCSRFGADPCKQNSECINEKCICKPYFYQLGLDDVTSTECLPIQPVGNGPCYDMAEFCMNNSTCISDTCTCPSGWYQNGMSGSLSTICQTSPVSCPVSWVQHDGHCYFMDEKNYMGSSYVNEDSDPAVHCGALKAYMAVIPDAATNEVIRQLGLGPSYRFIGLVDEFRTEDYVWLGEESSLTYTNFEFDNTSAQIGVIMNPIGYWVKTSYVKSLPSILTPAIPKDKIVCEKPHLCSPIPPVSNAIVPPVAAVGEHVGKEYLYACDTGYVVGGLSYPFIKCRETNRVSLWDSIPQCISLLAEKYIDVSATTVKGTLITSSVETTNQMCAVQCYNETLCEAFYYSPTTKRCILYDLQSELYTIATGAEIWKTAVCDPIPYVKHAVIKVTGRSFGDTVTYECPSNRRIARNTSATLTCLPTGRWDKEPPYCEGRFERQPDAIYKVGTTSKQKMYHNIFTVDDCEVKCTEETRFRCMLSVYRQGTCHLWSKLPISEASNAKHLLFLSGAYSSSLQDADVDMYFKTDEKIITSDIGVTYTNISYEICAQKCGLDENNCTVFDYRAGIGTCIIHTIPDINTITYAADVDFGVYTRLFVAAAQEEDEDEEYDEDDDDDSDDMDDYER</sequence>
<keyword evidence="3" id="KW-0768">Sushi</keyword>
<dbReference type="CDD" id="cd00037">
    <property type="entry name" value="CLECT"/>
    <property type="match status" value="2"/>
</dbReference>
<dbReference type="InterPro" id="IPR003609">
    <property type="entry name" value="Pan_app"/>
</dbReference>
<dbReference type="InterPro" id="IPR035976">
    <property type="entry name" value="Sushi/SCR/CCP_sf"/>
</dbReference>
<evidence type="ECO:0000256" key="3">
    <source>
        <dbReference type="PROSITE-ProRule" id="PRU00302"/>
    </source>
</evidence>
<gene>
    <name evidence="8" type="ORF">MGAL_10B034628</name>
</gene>
<organism evidence="8 9">
    <name type="scientific">Mytilus galloprovincialis</name>
    <name type="common">Mediterranean mussel</name>
    <dbReference type="NCBI Taxonomy" id="29158"/>
    <lineage>
        <taxon>Eukaryota</taxon>
        <taxon>Metazoa</taxon>
        <taxon>Spiralia</taxon>
        <taxon>Lophotrochozoa</taxon>
        <taxon>Mollusca</taxon>
        <taxon>Bivalvia</taxon>
        <taxon>Autobranchia</taxon>
        <taxon>Pteriomorphia</taxon>
        <taxon>Mytilida</taxon>
        <taxon>Mytiloidea</taxon>
        <taxon>Mytilidae</taxon>
        <taxon>Mytilinae</taxon>
        <taxon>Mytilus</taxon>
    </lineage>
</organism>
<dbReference type="PROSITE" id="PS50948">
    <property type="entry name" value="PAN"/>
    <property type="match status" value="1"/>
</dbReference>
<dbReference type="SMART" id="SM00034">
    <property type="entry name" value="CLECT"/>
    <property type="match status" value="2"/>
</dbReference>
<evidence type="ECO:0000256" key="1">
    <source>
        <dbReference type="ARBA" id="ARBA00022729"/>
    </source>
</evidence>
<dbReference type="InterPro" id="IPR000436">
    <property type="entry name" value="Sushi_SCR_CCP_dom"/>
</dbReference>
<dbReference type="SMART" id="SM00032">
    <property type="entry name" value="CCP"/>
    <property type="match status" value="3"/>
</dbReference>
<dbReference type="SUPFAM" id="SSF57535">
    <property type="entry name" value="Complement control module/SCR domain"/>
    <property type="match status" value="3"/>
</dbReference>
<protein>
    <submittedName>
        <fullName evidence="8">Uncharacterized protein</fullName>
    </submittedName>
</protein>
<evidence type="ECO:0000259" key="7">
    <source>
        <dbReference type="PROSITE" id="PS50948"/>
    </source>
</evidence>
<keyword evidence="2" id="KW-1015">Disulfide bond</keyword>
<dbReference type="InterPro" id="IPR050691">
    <property type="entry name" value="Hyaluronan_bind_Proteoglycan"/>
</dbReference>
<feature type="domain" description="Sushi" evidence="6">
    <location>
        <begin position="327"/>
        <end position="387"/>
    </location>
</feature>
<feature type="region of interest" description="Disordered" evidence="4">
    <location>
        <begin position="38"/>
        <end position="72"/>
    </location>
</feature>
<keyword evidence="1" id="KW-0732">Signal</keyword>
<dbReference type="PROSITE" id="PS50923">
    <property type="entry name" value="SUSHI"/>
    <property type="match status" value="3"/>
</dbReference>
<dbReference type="GO" id="GO:0010001">
    <property type="term" value="P:glial cell differentiation"/>
    <property type="evidence" value="ECO:0007669"/>
    <property type="project" value="TreeGrafter"/>
</dbReference>
<dbReference type="GO" id="GO:0045944">
    <property type="term" value="P:positive regulation of transcription by RNA polymerase II"/>
    <property type="evidence" value="ECO:0007669"/>
    <property type="project" value="TreeGrafter"/>
</dbReference>
<comment type="caution">
    <text evidence="8">The sequence shown here is derived from an EMBL/GenBank/DDBJ whole genome shotgun (WGS) entry which is preliminary data.</text>
</comment>
<keyword evidence="9" id="KW-1185">Reference proteome</keyword>
<dbReference type="SMART" id="SM00473">
    <property type="entry name" value="PAN_AP"/>
    <property type="match status" value="3"/>
</dbReference>
<dbReference type="InterPro" id="IPR016186">
    <property type="entry name" value="C-type_lectin-like/link_sf"/>
</dbReference>
<proteinExistence type="predicted"/>
<dbReference type="PROSITE" id="PS50041">
    <property type="entry name" value="C_TYPE_LECTIN_2"/>
    <property type="match status" value="1"/>
</dbReference>
<feature type="region of interest" description="Disordered" evidence="4">
    <location>
        <begin position="1132"/>
        <end position="1156"/>
    </location>
</feature>
<dbReference type="PANTHER" id="PTHR22804:SF61">
    <property type="entry name" value="EGF-LIKE DOMAIN-CONTAINING PROTEIN"/>
    <property type="match status" value="1"/>
</dbReference>
<evidence type="ECO:0000259" key="6">
    <source>
        <dbReference type="PROSITE" id="PS50923"/>
    </source>
</evidence>
<dbReference type="Pfam" id="PF00084">
    <property type="entry name" value="Sushi"/>
    <property type="match status" value="2"/>
</dbReference>
<feature type="domain" description="C-type lectin" evidence="5">
    <location>
        <begin position="399"/>
        <end position="507"/>
    </location>
</feature>
<evidence type="ECO:0000313" key="9">
    <source>
        <dbReference type="Proteomes" id="UP000596742"/>
    </source>
</evidence>
<feature type="compositionally biased region" description="Pro residues" evidence="4">
    <location>
        <begin position="57"/>
        <end position="66"/>
    </location>
</feature>
<dbReference type="AlphaFoldDB" id="A0A8B6CS01"/>
<dbReference type="SUPFAM" id="SSF57414">
    <property type="entry name" value="Hairpin loop containing domain-like"/>
    <property type="match status" value="1"/>
</dbReference>
<dbReference type="GO" id="GO:0004888">
    <property type="term" value="F:transmembrane signaling receptor activity"/>
    <property type="evidence" value="ECO:0007669"/>
    <property type="project" value="TreeGrafter"/>
</dbReference>
<evidence type="ECO:0000256" key="2">
    <source>
        <dbReference type="ARBA" id="ARBA00023157"/>
    </source>
</evidence>
<dbReference type="SUPFAM" id="SSF56436">
    <property type="entry name" value="C-type lectin-like"/>
    <property type="match status" value="2"/>
</dbReference>
<feature type="domain" description="Sushi" evidence="6">
    <location>
        <begin position="769"/>
        <end position="833"/>
    </location>
</feature>
<evidence type="ECO:0000313" key="8">
    <source>
        <dbReference type="EMBL" id="VDI08050.1"/>
    </source>
</evidence>
<feature type="domain" description="Sushi" evidence="6">
    <location>
        <begin position="907"/>
        <end position="966"/>
    </location>
</feature>
<dbReference type="Pfam" id="PF00059">
    <property type="entry name" value="Lectin_C"/>
    <property type="match status" value="1"/>
</dbReference>
<dbReference type="Gene3D" id="3.10.100.10">
    <property type="entry name" value="Mannose-Binding Protein A, subunit A"/>
    <property type="match status" value="2"/>
</dbReference>
<evidence type="ECO:0000256" key="4">
    <source>
        <dbReference type="SAM" id="MobiDB-lite"/>
    </source>
</evidence>
<dbReference type="OrthoDB" id="6142996at2759"/>
<comment type="caution">
    <text evidence="3">Lacks conserved residue(s) required for the propagation of feature annotation.</text>
</comment>
<name>A0A8B6CS01_MYTGA</name>
<dbReference type="InterPro" id="IPR001304">
    <property type="entry name" value="C-type_lectin-like"/>
</dbReference>
<feature type="domain" description="Apple" evidence="7">
    <location>
        <begin position="831"/>
        <end position="909"/>
    </location>
</feature>
<dbReference type="InterPro" id="IPR016187">
    <property type="entry name" value="CTDL_fold"/>
</dbReference>
<dbReference type="Proteomes" id="UP000596742">
    <property type="component" value="Unassembled WGS sequence"/>
</dbReference>
<dbReference type="CDD" id="cd00033">
    <property type="entry name" value="CCP"/>
    <property type="match status" value="2"/>
</dbReference>
<dbReference type="PANTHER" id="PTHR22804">
    <property type="entry name" value="AGGRECAN/VERSICAN PROTEOGLYCAN"/>
    <property type="match status" value="1"/>
</dbReference>
<reference evidence="8" key="1">
    <citation type="submission" date="2018-11" db="EMBL/GenBank/DDBJ databases">
        <authorList>
            <person name="Alioto T."/>
            <person name="Alioto T."/>
        </authorList>
    </citation>
    <scope>NUCLEOTIDE SEQUENCE</scope>
</reference>
<evidence type="ECO:0000259" key="5">
    <source>
        <dbReference type="PROSITE" id="PS50041"/>
    </source>
</evidence>
<dbReference type="Gene3D" id="2.10.70.10">
    <property type="entry name" value="Complement Module, domain 1"/>
    <property type="match status" value="2"/>
</dbReference>